<evidence type="ECO:0000256" key="1">
    <source>
        <dbReference type="ARBA" id="ARBA00004651"/>
    </source>
</evidence>
<proteinExistence type="predicted"/>
<feature type="transmembrane region" description="Helical" evidence="6">
    <location>
        <begin position="183"/>
        <end position="201"/>
    </location>
</feature>
<keyword evidence="2" id="KW-1003">Cell membrane</keyword>
<organism evidence="8 9">
    <name type="scientific">Mesobacillus zeae</name>
    <dbReference type="NCBI Taxonomy" id="1917180"/>
    <lineage>
        <taxon>Bacteria</taxon>
        <taxon>Bacillati</taxon>
        <taxon>Bacillota</taxon>
        <taxon>Bacilli</taxon>
        <taxon>Bacillales</taxon>
        <taxon>Bacillaceae</taxon>
        <taxon>Mesobacillus</taxon>
    </lineage>
</organism>
<dbReference type="Gene3D" id="1.20.1640.10">
    <property type="entry name" value="Multidrug efflux transporter AcrB transmembrane domain"/>
    <property type="match status" value="2"/>
</dbReference>
<gene>
    <name evidence="8" type="ORF">D1970_08620</name>
</gene>
<dbReference type="PANTHER" id="PTHR33406">
    <property type="entry name" value="MEMBRANE PROTEIN MJ1562-RELATED"/>
    <property type="match status" value="1"/>
</dbReference>
<feature type="transmembrane region" description="Helical" evidence="6">
    <location>
        <begin position="656"/>
        <end position="676"/>
    </location>
</feature>
<feature type="transmembrane region" description="Helical" evidence="6">
    <location>
        <begin position="231"/>
        <end position="253"/>
    </location>
</feature>
<feature type="transmembrane region" description="Helical" evidence="6">
    <location>
        <begin position="682"/>
        <end position="701"/>
    </location>
</feature>
<feature type="transmembrane region" description="Helical" evidence="6">
    <location>
        <begin position="206"/>
        <end position="225"/>
    </location>
</feature>
<feature type="transmembrane region" description="Helical" evidence="6">
    <location>
        <begin position="363"/>
        <end position="380"/>
    </location>
</feature>
<protein>
    <submittedName>
        <fullName evidence="8">MMPL family transporter</fullName>
    </submittedName>
</protein>
<dbReference type="PROSITE" id="PS50156">
    <property type="entry name" value="SSD"/>
    <property type="match status" value="1"/>
</dbReference>
<evidence type="ECO:0000313" key="9">
    <source>
        <dbReference type="Proteomes" id="UP000265816"/>
    </source>
</evidence>
<dbReference type="Pfam" id="PF03176">
    <property type="entry name" value="MMPL"/>
    <property type="match status" value="2"/>
</dbReference>
<keyword evidence="5 6" id="KW-0472">Membrane</keyword>
<dbReference type="InterPro" id="IPR050545">
    <property type="entry name" value="Mycobact_MmpL"/>
</dbReference>
<dbReference type="EMBL" id="QWVT01000015">
    <property type="protein sequence ID" value="RID85611.1"/>
    <property type="molecule type" value="Genomic_DNA"/>
</dbReference>
<feature type="transmembrane region" description="Helical" evidence="6">
    <location>
        <begin position="549"/>
        <end position="568"/>
    </location>
</feature>
<feature type="transmembrane region" description="Helical" evidence="6">
    <location>
        <begin position="575"/>
        <end position="593"/>
    </location>
</feature>
<sequence length="731" mass="80589">MKVYKGGDSVYRFGQFIYRNKLKMIALWVIAIIGLSFFALKLPDVLSGNGFEFNGEYKKTRSILEEDFKLPKSNIIVLFERGEDVSDSDWTSTIDRNLDRAGKLDNVKGVTSPLEQHSMLKDNIAYAVLSFDEKAENMGDAVGQLRSVLKDKNGVSVSITGEPVMVKDLNEASQKDLAKAEMIGLPIALIVLILAFGSLVAASIPLLIGLVSILAAMGIVYFYSYSFDLTIFILNIVPMIGLSLSIDFALLLINRFKEEIRLKPVEEAIASTLATAGRSIVFSAMCVFIGLFGLMFIQIDIFQNVALGGVTVVLLAALSALTFLPAILSLLGKRIHSFTIIKVNTEKSGLWSRFAHFVMRRPAIMAILALALLVFALLPVRSMVLTVPGIDALPPAYEAREAYDLYEKTFVKKEKADENKVVAIIETDKQALEKESLKQSAAVLEKITNDSKVDSTESLFTLSKTNDPDKLVASLAAPESPLADIAPKFAADNKMLVNIYLKDHLSPKEKQEWVREMAAKERNPKIHFGGTAKFEQEIFDEIYKKAPQGLLLILVSTFLILMLAFRSVLIPIKAIIMNVLSLSATFGIVAWIFQEGHLISEPASIALILPVFVFSLVFGLSMDYEVFLISRIHEIYGETQNNDHATLTGLISTSKIITSAAAIMIVITGAFAFTDVMPVKQMGVGIALAIFLDATVVRMVLVPSLMKLLGDWNWWFFGLQKKNNNASNKKG</sequence>
<evidence type="ECO:0000259" key="7">
    <source>
        <dbReference type="PROSITE" id="PS50156"/>
    </source>
</evidence>
<dbReference type="Proteomes" id="UP000265816">
    <property type="component" value="Unassembled WGS sequence"/>
</dbReference>
<evidence type="ECO:0000256" key="4">
    <source>
        <dbReference type="ARBA" id="ARBA00022989"/>
    </source>
</evidence>
<dbReference type="GO" id="GO:0005886">
    <property type="term" value="C:plasma membrane"/>
    <property type="evidence" value="ECO:0007669"/>
    <property type="project" value="UniProtKB-SubCell"/>
</dbReference>
<feature type="domain" description="SSD" evidence="7">
    <location>
        <begin position="206"/>
        <end position="330"/>
    </location>
</feature>
<dbReference type="OrthoDB" id="7051771at2"/>
<name>A0A398B7W8_9BACI</name>
<evidence type="ECO:0000256" key="3">
    <source>
        <dbReference type="ARBA" id="ARBA00022692"/>
    </source>
</evidence>
<evidence type="ECO:0000256" key="5">
    <source>
        <dbReference type="ARBA" id="ARBA00023136"/>
    </source>
</evidence>
<feature type="transmembrane region" description="Helical" evidence="6">
    <location>
        <begin position="280"/>
        <end position="299"/>
    </location>
</feature>
<dbReference type="AlphaFoldDB" id="A0A398B7W8"/>
<dbReference type="SUPFAM" id="SSF82866">
    <property type="entry name" value="Multidrug efflux transporter AcrB transmembrane domain"/>
    <property type="match status" value="2"/>
</dbReference>
<dbReference type="InterPro" id="IPR000731">
    <property type="entry name" value="SSD"/>
</dbReference>
<dbReference type="PANTHER" id="PTHR33406:SF13">
    <property type="entry name" value="MEMBRANE PROTEIN YDFJ"/>
    <property type="match status" value="1"/>
</dbReference>
<feature type="transmembrane region" description="Helical" evidence="6">
    <location>
        <begin position="305"/>
        <end position="332"/>
    </location>
</feature>
<keyword evidence="3 6" id="KW-0812">Transmembrane</keyword>
<feature type="transmembrane region" description="Helical" evidence="6">
    <location>
        <begin position="605"/>
        <end position="622"/>
    </location>
</feature>
<evidence type="ECO:0000256" key="2">
    <source>
        <dbReference type="ARBA" id="ARBA00022475"/>
    </source>
</evidence>
<comment type="caution">
    <text evidence="8">The sequence shown here is derived from an EMBL/GenBank/DDBJ whole genome shotgun (WGS) entry which is preliminary data.</text>
</comment>
<keyword evidence="4 6" id="KW-1133">Transmembrane helix</keyword>
<evidence type="ECO:0000313" key="8">
    <source>
        <dbReference type="EMBL" id="RID85611.1"/>
    </source>
</evidence>
<dbReference type="InterPro" id="IPR004869">
    <property type="entry name" value="MMPL_dom"/>
</dbReference>
<evidence type="ECO:0000256" key="6">
    <source>
        <dbReference type="SAM" id="Phobius"/>
    </source>
</evidence>
<feature type="transmembrane region" description="Helical" evidence="6">
    <location>
        <begin position="21"/>
        <end position="40"/>
    </location>
</feature>
<reference evidence="8 9" key="1">
    <citation type="submission" date="2018-08" db="EMBL/GenBank/DDBJ databases">
        <title>Bacillus jemisoniae sp. nov., Bacillus chryseoplanitiae sp. nov., Bacillus resnikiae sp. nov., and Bacillus frankliniae sp. nov., isolated from Viking spacecraft and associated surfaces.</title>
        <authorList>
            <person name="Seuylemezian A."/>
            <person name="Vaishampayan P."/>
        </authorList>
    </citation>
    <scope>NUCLEOTIDE SEQUENCE [LARGE SCALE GENOMIC DNA]</scope>
    <source>
        <strain evidence="8 9">JJ-247</strain>
    </source>
</reference>
<accession>A0A398B7W8</accession>
<keyword evidence="9" id="KW-1185">Reference proteome</keyword>
<comment type="subcellular location">
    <subcellularLocation>
        <location evidence="1">Cell membrane</location>
        <topology evidence="1">Multi-pass membrane protein</topology>
    </subcellularLocation>
</comment>